<accession>A0ABV7PV83</accession>
<dbReference type="RefSeq" id="WP_387973226.1">
    <property type="nucleotide sequence ID" value="NZ_JBHRWO010000008.1"/>
</dbReference>
<name>A0ABV7PV83_9ACTN</name>
<evidence type="ECO:0000313" key="2">
    <source>
        <dbReference type="EMBL" id="MFC3492501.1"/>
    </source>
</evidence>
<reference evidence="3" key="1">
    <citation type="journal article" date="2019" name="Int. J. Syst. Evol. Microbiol.">
        <title>The Global Catalogue of Microorganisms (GCM) 10K type strain sequencing project: providing services to taxonomists for standard genome sequencing and annotation.</title>
        <authorList>
            <consortium name="The Broad Institute Genomics Platform"/>
            <consortium name="The Broad Institute Genome Sequencing Center for Infectious Disease"/>
            <person name="Wu L."/>
            <person name="Ma J."/>
        </authorList>
    </citation>
    <scope>NUCLEOTIDE SEQUENCE [LARGE SCALE GENOMIC DNA]</scope>
    <source>
        <strain evidence="3">CGMCC 4.7396</strain>
    </source>
</reference>
<gene>
    <name evidence="2" type="ORF">ACFO8M_08395</name>
</gene>
<comment type="caution">
    <text evidence="2">The sequence shown here is derived from an EMBL/GenBank/DDBJ whole genome shotgun (WGS) entry which is preliminary data.</text>
</comment>
<evidence type="ECO:0000313" key="3">
    <source>
        <dbReference type="Proteomes" id="UP001595712"/>
    </source>
</evidence>
<sequence>MPPNEITNIRWVTPFYDTRGRFRRGPWRTRGSILCAVYFEDVLRIGDDLAALTVRGTGDFDLLMGLGRERTPGAEVEAALSAAVAPDWGRPATEAVADLGVGVLEYDSTGPRPGPDTEVLAPRLRLADGTVFNEFGFGDTETAPPDSTSADRAPAAPEDQGEGPRHRHRAVRITFNRPFAYHVRQRSSGAVAKTGWVADPMEAASGH</sequence>
<feature type="region of interest" description="Disordered" evidence="1">
    <location>
        <begin position="135"/>
        <end position="168"/>
    </location>
</feature>
<evidence type="ECO:0000256" key="1">
    <source>
        <dbReference type="SAM" id="MobiDB-lite"/>
    </source>
</evidence>
<dbReference type="EMBL" id="JBHRWO010000008">
    <property type="protein sequence ID" value="MFC3492501.1"/>
    <property type="molecule type" value="Genomic_DNA"/>
</dbReference>
<keyword evidence="3" id="KW-1185">Reference proteome</keyword>
<dbReference type="Proteomes" id="UP001595712">
    <property type="component" value="Unassembled WGS sequence"/>
</dbReference>
<proteinExistence type="predicted"/>
<protein>
    <submittedName>
        <fullName evidence="2">Uncharacterized protein</fullName>
    </submittedName>
</protein>
<organism evidence="2 3">
    <name type="scientific">Glycomyces rhizosphaerae</name>
    <dbReference type="NCBI Taxonomy" id="2054422"/>
    <lineage>
        <taxon>Bacteria</taxon>
        <taxon>Bacillati</taxon>
        <taxon>Actinomycetota</taxon>
        <taxon>Actinomycetes</taxon>
        <taxon>Glycomycetales</taxon>
        <taxon>Glycomycetaceae</taxon>
        <taxon>Glycomyces</taxon>
    </lineage>
</organism>